<name>A0ABQ5IY14_9ASTR</name>
<feature type="region of interest" description="Disordered" evidence="2">
    <location>
        <begin position="204"/>
        <end position="231"/>
    </location>
</feature>
<feature type="compositionally biased region" description="Low complexity" evidence="2">
    <location>
        <begin position="204"/>
        <end position="213"/>
    </location>
</feature>
<protein>
    <submittedName>
        <fullName evidence="4">Retrovirus-related pol polyprotein from transposon TNT 1-94</fullName>
    </submittedName>
</protein>
<dbReference type="Pfam" id="PF00665">
    <property type="entry name" value="rve"/>
    <property type="match status" value="1"/>
</dbReference>
<keyword evidence="5" id="KW-1185">Reference proteome</keyword>
<feature type="coiled-coil region" evidence="1">
    <location>
        <begin position="419"/>
        <end position="453"/>
    </location>
</feature>
<keyword evidence="1" id="KW-0175">Coiled coil</keyword>
<dbReference type="EMBL" id="BQNB010021312">
    <property type="protein sequence ID" value="GJU05059.1"/>
    <property type="molecule type" value="Genomic_DNA"/>
</dbReference>
<evidence type="ECO:0000256" key="2">
    <source>
        <dbReference type="SAM" id="MobiDB-lite"/>
    </source>
</evidence>
<dbReference type="InterPro" id="IPR025724">
    <property type="entry name" value="GAG-pre-integrase_dom"/>
</dbReference>
<evidence type="ECO:0000259" key="3">
    <source>
        <dbReference type="PROSITE" id="PS50994"/>
    </source>
</evidence>
<reference evidence="4" key="2">
    <citation type="submission" date="2022-01" db="EMBL/GenBank/DDBJ databases">
        <authorList>
            <person name="Yamashiro T."/>
            <person name="Shiraishi A."/>
            <person name="Satake H."/>
            <person name="Nakayama K."/>
        </authorList>
    </citation>
    <scope>NUCLEOTIDE SEQUENCE</scope>
</reference>
<evidence type="ECO:0000313" key="5">
    <source>
        <dbReference type="Proteomes" id="UP001151760"/>
    </source>
</evidence>
<dbReference type="Pfam" id="PF14223">
    <property type="entry name" value="Retrotran_gag_2"/>
    <property type="match status" value="1"/>
</dbReference>
<dbReference type="Gene3D" id="3.30.420.10">
    <property type="entry name" value="Ribonuclease H-like superfamily/Ribonuclease H"/>
    <property type="match status" value="1"/>
</dbReference>
<dbReference type="PANTHER" id="PTHR42648:SF18">
    <property type="entry name" value="RETROTRANSPOSON, UNCLASSIFIED-LIKE PROTEIN"/>
    <property type="match status" value="1"/>
</dbReference>
<proteinExistence type="predicted"/>
<feature type="compositionally biased region" description="Polar residues" evidence="2">
    <location>
        <begin position="214"/>
        <end position="230"/>
    </location>
</feature>
<dbReference type="PANTHER" id="PTHR42648">
    <property type="entry name" value="TRANSPOSASE, PUTATIVE-RELATED"/>
    <property type="match status" value="1"/>
</dbReference>
<sequence>MIIAGTDNRPPMLEKSLYDSWKSRLEFYMENKENGRMILDSVKNGPLVWSTITEEDGLPPDVYAIVNHHKVAKEIWDRVKLFMQGTKLSLQEKECKLYDEFDKFTFVKGETMYQYYWRFAQLINNMNVINMSMRPVQVNTKFLNSLPPEWTSQQYQSQQTSSVPQIAYNSPQPSTQPLTEFPQMDSGLAAPVNQATIQDGKVTVQQVQGRQGQSDAGNSYKSNAASSRGNNAGGQIRVVKCYNYQAEGHIDKQCTQPKRPRNAAWFKEKAMLAEAQEAGQILDEEQLAFLVDPSILDGQIAQTTIPNTAALQTEDLDAYDSGCDDVSNVMAVLMANLSNYGSDVISKDNEITSDSNIILYSQYLQEMQQAAVQDTNLYALQDSMILSVIEQIYKERVKTFEKRLNVDLSTREKMIDSQMDDMIKGKLALKQQIDSLEQNLSNQIKEKESLLQTFTVLKNESKDKEMHMLTKPQVFYDDIHKQALGYQNPFYLKKAQRIKPTLFDGSVISSQHVSSPVFDNEETLILAEILVNVLFHNKNCLMNKLSGYKLHTLILTNLLRHLSKLRLLENFLRVIPFTQKKTRALFKEHDDSLIAQLNSKSMENADLKCQIQDKVFMITSLKNDLRKLKRKETVENVAQIPIATTIAPGMFKIDLEPLAPRLKCYTSTCISQPTSNKKNDKISQTPSSNIKNKVKVQRRRVKSKSNKKNRVKDPICDANVKHTMLNANSELIYVKCNQCMFDANNDVCFLNFVNNVNVHSKSKSAWKSKPNKWKPTGHVFTEVGFKWNPTGRTFTIVGNSGPLTRFTSANLVHPKKTISHSVETKKPELKVYSRRPKHLKNVGSSIKAKIIESKNSNNSEPNHTWGSNAIDIPSSSSLINDRLSRLFSVRLGNNQITKIIGYGDYQLGNVIISRVYYVDGLGHNLFSVGQFCDVDLEVAFWKNTCFIRNLDGVDLLSGSKDTNLYTISLDDMLKTSLICLLSKASKTKSWLWHRRLSHLNFGILNELAKDAEDTNQEKLYLLHMDLCGPMRMECINGKKYILVIVDDYSRFTWVRFLRSKDEAPDAIIKYIKNIQVHFNATVRNVRTDNGTEFVNQTLRDFYENVGISHQTSVARTP</sequence>
<evidence type="ECO:0000256" key="1">
    <source>
        <dbReference type="SAM" id="Coils"/>
    </source>
</evidence>
<evidence type="ECO:0000313" key="4">
    <source>
        <dbReference type="EMBL" id="GJU05059.1"/>
    </source>
</evidence>
<comment type="caution">
    <text evidence="4">The sequence shown here is derived from an EMBL/GenBank/DDBJ whole genome shotgun (WGS) entry which is preliminary data.</text>
</comment>
<dbReference type="InterPro" id="IPR001584">
    <property type="entry name" value="Integrase_cat-core"/>
</dbReference>
<dbReference type="InterPro" id="IPR036397">
    <property type="entry name" value="RNaseH_sf"/>
</dbReference>
<accession>A0ABQ5IY14</accession>
<dbReference type="Proteomes" id="UP001151760">
    <property type="component" value="Unassembled WGS sequence"/>
</dbReference>
<dbReference type="SUPFAM" id="SSF53098">
    <property type="entry name" value="Ribonuclease H-like"/>
    <property type="match status" value="1"/>
</dbReference>
<gene>
    <name evidence="4" type="ORF">Tco_1121489</name>
</gene>
<dbReference type="InterPro" id="IPR012337">
    <property type="entry name" value="RNaseH-like_sf"/>
</dbReference>
<organism evidence="4 5">
    <name type="scientific">Tanacetum coccineum</name>
    <dbReference type="NCBI Taxonomy" id="301880"/>
    <lineage>
        <taxon>Eukaryota</taxon>
        <taxon>Viridiplantae</taxon>
        <taxon>Streptophyta</taxon>
        <taxon>Embryophyta</taxon>
        <taxon>Tracheophyta</taxon>
        <taxon>Spermatophyta</taxon>
        <taxon>Magnoliopsida</taxon>
        <taxon>eudicotyledons</taxon>
        <taxon>Gunneridae</taxon>
        <taxon>Pentapetalae</taxon>
        <taxon>asterids</taxon>
        <taxon>campanulids</taxon>
        <taxon>Asterales</taxon>
        <taxon>Asteraceae</taxon>
        <taxon>Asteroideae</taxon>
        <taxon>Anthemideae</taxon>
        <taxon>Anthemidinae</taxon>
        <taxon>Tanacetum</taxon>
    </lineage>
</organism>
<dbReference type="PROSITE" id="PS50994">
    <property type="entry name" value="INTEGRASE"/>
    <property type="match status" value="1"/>
</dbReference>
<dbReference type="InterPro" id="IPR039537">
    <property type="entry name" value="Retrotran_Ty1/copia-like"/>
</dbReference>
<dbReference type="Pfam" id="PF13976">
    <property type="entry name" value="gag_pre-integrs"/>
    <property type="match status" value="1"/>
</dbReference>
<feature type="domain" description="Integrase catalytic" evidence="3">
    <location>
        <begin position="1014"/>
        <end position="1117"/>
    </location>
</feature>
<reference evidence="4" key="1">
    <citation type="journal article" date="2022" name="Int. J. Mol. Sci.">
        <title>Draft Genome of Tanacetum Coccineum: Genomic Comparison of Closely Related Tanacetum-Family Plants.</title>
        <authorList>
            <person name="Yamashiro T."/>
            <person name="Shiraishi A."/>
            <person name="Nakayama K."/>
            <person name="Satake H."/>
        </authorList>
    </citation>
    <scope>NUCLEOTIDE SEQUENCE</scope>
</reference>